<dbReference type="AlphaFoldDB" id="A0A0V0RS98"/>
<reference evidence="1 2" key="1">
    <citation type="submission" date="2015-01" db="EMBL/GenBank/DDBJ databases">
        <title>Evolution of Trichinella species and genotypes.</title>
        <authorList>
            <person name="Korhonen P.K."/>
            <person name="Edoardo P."/>
            <person name="Giuseppe L.R."/>
            <person name="Gasser R.B."/>
        </authorList>
    </citation>
    <scope>NUCLEOTIDE SEQUENCE [LARGE SCALE GENOMIC DNA]</scope>
    <source>
        <strain evidence="1">ISS37</strain>
    </source>
</reference>
<accession>A0A0V0RS98</accession>
<name>A0A0V0RS98_9BILA</name>
<evidence type="ECO:0000313" key="1">
    <source>
        <dbReference type="EMBL" id="KRX17287.1"/>
    </source>
</evidence>
<sequence>MRITMREVRNFAIPIEHSTSIRESNKFSYGCFIAVCLDRITLRESCSSIMQMSFPQNVVLPVAGSFVCLADVAME</sequence>
<evidence type="ECO:0000313" key="2">
    <source>
        <dbReference type="Proteomes" id="UP000054630"/>
    </source>
</evidence>
<comment type="caution">
    <text evidence="1">The sequence shown here is derived from an EMBL/GenBank/DDBJ whole genome shotgun (WGS) entry which is preliminary data.</text>
</comment>
<organism evidence="1 2">
    <name type="scientific">Trichinella nelsoni</name>
    <dbReference type="NCBI Taxonomy" id="6336"/>
    <lineage>
        <taxon>Eukaryota</taxon>
        <taxon>Metazoa</taxon>
        <taxon>Ecdysozoa</taxon>
        <taxon>Nematoda</taxon>
        <taxon>Enoplea</taxon>
        <taxon>Dorylaimia</taxon>
        <taxon>Trichinellida</taxon>
        <taxon>Trichinellidae</taxon>
        <taxon>Trichinella</taxon>
    </lineage>
</organism>
<gene>
    <name evidence="1" type="ORF">T07_14321</name>
</gene>
<protein>
    <submittedName>
        <fullName evidence="1">Uncharacterized protein</fullName>
    </submittedName>
</protein>
<dbReference type="Proteomes" id="UP000054630">
    <property type="component" value="Unassembled WGS sequence"/>
</dbReference>
<keyword evidence="2" id="KW-1185">Reference proteome</keyword>
<proteinExistence type="predicted"/>
<dbReference type="EMBL" id="JYDL01000090">
    <property type="protein sequence ID" value="KRX17287.1"/>
    <property type="molecule type" value="Genomic_DNA"/>
</dbReference>